<evidence type="ECO:0000313" key="2">
    <source>
        <dbReference type="Proteomes" id="UP001240236"/>
    </source>
</evidence>
<dbReference type="Proteomes" id="UP001240236">
    <property type="component" value="Unassembled WGS sequence"/>
</dbReference>
<evidence type="ECO:0000313" key="1">
    <source>
        <dbReference type="EMBL" id="MDQ0367514.1"/>
    </source>
</evidence>
<proteinExistence type="predicted"/>
<comment type="caution">
    <text evidence="1">The sequence shown here is derived from an EMBL/GenBank/DDBJ whole genome shotgun (WGS) entry which is preliminary data.</text>
</comment>
<organism evidence="1 2">
    <name type="scientific">Catenuloplanes indicus</name>
    <dbReference type="NCBI Taxonomy" id="137267"/>
    <lineage>
        <taxon>Bacteria</taxon>
        <taxon>Bacillati</taxon>
        <taxon>Actinomycetota</taxon>
        <taxon>Actinomycetes</taxon>
        <taxon>Micromonosporales</taxon>
        <taxon>Micromonosporaceae</taxon>
        <taxon>Catenuloplanes</taxon>
    </lineage>
</organism>
<name>A0AAE3W2J1_9ACTN</name>
<accession>A0AAE3W2J1</accession>
<gene>
    <name evidence="1" type="ORF">J2S42_004183</name>
</gene>
<dbReference type="AlphaFoldDB" id="A0AAE3W2J1"/>
<dbReference type="EMBL" id="JAUSUZ010000001">
    <property type="protein sequence ID" value="MDQ0367514.1"/>
    <property type="molecule type" value="Genomic_DNA"/>
</dbReference>
<dbReference type="RefSeq" id="WP_307241598.1">
    <property type="nucleotide sequence ID" value="NZ_JAUSUZ010000001.1"/>
</dbReference>
<reference evidence="1 2" key="1">
    <citation type="submission" date="2023-07" db="EMBL/GenBank/DDBJ databases">
        <title>Sequencing the genomes of 1000 actinobacteria strains.</title>
        <authorList>
            <person name="Klenk H.-P."/>
        </authorList>
    </citation>
    <scope>NUCLEOTIDE SEQUENCE [LARGE SCALE GENOMIC DNA]</scope>
    <source>
        <strain evidence="1 2">DSM 44709</strain>
    </source>
</reference>
<protein>
    <submittedName>
        <fullName evidence="1">Uncharacterized protein</fullName>
    </submittedName>
</protein>
<keyword evidence="2" id="KW-1185">Reference proteome</keyword>
<sequence>MSEFVVEPQKLFLELDVFTDDSDEPHHEVGLSLSDLLGTSRFCLGAVADALAAEAQPMEYTVTEKAA</sequence>